<keyword evidence="4" id="KW-1185">Reference proteome</keyword>
<proteinExistence type="predicted"/>
<protein>
    <submittedName>
        <fullName evidence="3">Uncharacterized protein</fullName>
    </submittedName>
</protein>
<reference evidence="4" key="1">
    <citation type="journal article" date="2019" name="Int. J. Syst. Evol. Microbiol.">
        <title>The Global Catalogue of Microorganisms (GCM) 10K type strain sequencing project: providing services to taxonomists for standard genome sequencing and annotation.</title>
        <authorList>
            <consortium name="The Broad Institute Genomics Platform"/>
            <consortium name="The Broad Institute Genome Sequencing Center for Infectious Disease"/>
            <person name="Wu L."/>
            <person name="Ma J."/>
        </authorList>
    </citation>
    <scope>NUCLEOTIDE SEQUENCE [LARGE SCALE GENOMIC DNA]</scope>
    <source>
        <strain evidence="4">CGMCC 1.13587</strain>
    </source>
</reference>
<comment type="caution">
    <text evidence="3">The sequence shown here is derived from an EMBL/GenBank/DDBJ whole genome shotgun (WGS) entry which is preliminary data.</text>
</comment>
<evidence type="ECO:0000256" key="2">
    <source>
        <dbReference type="SAM" id="SignalP"/>
    </source>
</evidence>
<feature type="chain" id="PRO_5047225657" evidence="2">
    <location>
        <begin position="29"/>
        <end position="473"/>
    </location>
</feature>
<accession>A0ABW0SSJ7</accession>
<name>A0ABW0SSJ7_9GAMM</name>
<organism evidence="3 4">
    <name type="scientific">Rhodanobacter terrae</name>
    <dbReference type="NCBI Taxonomy" id="418647"/>
    <lineage>
        <taxon>Bacteria</taxon>
        <taxon>Pseudomonadati</taxon>
        <taxon>Pseudomonadota</taxon>
        <taxon>Gammaproteobacteria</taxon>
        <taxon>Lysobacterales</taxon>
        <taxon>Rhodanobacteraceae</taxon>
        <taxon>Rhodanobacter</taxon>
    </lineage>
</organism>
<evidence type="ECO:0000313" key="4">
    <source>
        <dbReference type="Proteomes" id="UP001596111"/>
    </source>
</evidence>
<evidence type="ECO:0000313" key="3">
    <source>
        <dbReference type="EMBL" id="MFC5579934.1"/>
    </source>
</evidence>
<dbReference type="RefSeq" id="WP_377323977.1">
    <property type="nucleotide sequence ID" value="NZ_JBHSNG010000002.1"/>
</dbReference>
<feature type="signal peptide" evidence="2">
    <location>
        <begin position="1"/>
        <end position="28"/>
    </location>
</feature>
<keyword evidence="2" id="KW-0732">Signal</keyword>
<feature type="region of interest" description="Disordered" evidence="1">
    <location>
        <begin position="445"/>
        <end position="473"/>
    </location>
</feature>
<dbReference type="Proteomes" id="UP001596111">
    <property type="component" value="Unassembled WGS sequence"/>
</dbReference>
<dbReference type="PROSITE" id="PS51257">
    <property type="entry name" value="PROKAR_LIPOPROTEIN"/>
    <property type="match status" value="1"/>
</dbReference>
<dbReference type="EMBL" id="JBHSNG010000002">
    <property type="protein sequence ID" value="MFC5579934.1"/>
    <property type="molecule type" value="Genomic_DNA"/>
</dbReference>
<gene>
    <name evidence="3" type="ORF">ACFPPB_02205</name>
</gene>
<evidence type="ECO:0000256" key="1">
    <source>
        <dbReference type="SAM" id="MobiDB-lite"/>
    </source>
</evidence>
<sequence length="473" mass="52825">MLSLRRGIPLGCALLLACTLATSHAQSAAQWQARQIEASRQSEQIMQDANKRKSLLAQYQVMRYAYVQNKDPAFHIIFGQYLSWYQTFIGDYPDAATSFSIRQAALPDDRPSPLINPGYTARPALDVIPELAKNYRAVFFNEAHNIPLTRTLTVQLLGKLRAEGFNYFAAETLYQTDTGLQARGYPIKASGFYTEEPICAEMVRVALKLGFKVIAYEALSNATGDAREAEQARNIYRQIFKKDPNARLVLDAGYAHIQESGVYLGGSSMAEHLHKLSGIDPLTVEQTMLFPHQSGDDDHPYYTAVMQKLRPKMPIVFMSKAGKPWSLRQGYDVSVFFPPQEMRHGRPTWLSLGGLRMPYFVSGERCRRSYPCLVEARYANEGDDAIPADLVALDPVPLNAVEDERIRFHQGAPFSDLYLRPGKYRLTYSDLDAHELFQQEITVPDGNQAESSGYSDPPQVPPKIGAATSAAGP</sequence>